<name>Q31QN6_SYNE7</name>
<evidence type="ECO:0000313" key="2">
    <source>
        <dbReference type="Proteomes" id="UP000889800"/>
    </source>
</evidence>
<keyword evidence="2" id="KW-1185">Reference proteome</keyword>
<dbReference type="eggNOG" id="COG0610">
    <property type="taxonomic scope" value="Bacteria"/>
</dbReference>
<dbReference type="BioCyc" id="SYNEL:SYNPCC7942_0601-MONOMER"/>
<gene>
    <name evidence="1" type="ordered locus">Synpcc7942_0601</name>
</gene>
<organism evidence="1 2">
    <name type="scientific">Synechococcus elongatus (strain ATCC 33912 / PCC 7942 / FACHB-805)</name>
    <name type="common">Anacystis nidulans R2</name>
    <dbReference type="NCBI Taxonomy" id="1140"/>
    <lineage>
        <taxon>Bacteria</taxon>
        <taxon>Bacillati</taxon>
        <taxon>Cyanobacteriota</taxon>
        <taxon>Cyanophyceae</taxon>
        <taxon>Synechococcales</taxon>
        <taxon>Synechococcaceae</taxon>
        <taxon>Synechococcus</taxon>
    </lineage>
</organism>
<dbReference type="AlphaFoldDB" id="Q31QN6"/>
<dbReference type="PaxDb" id="1140-Synpcc7942_0601"/>
<protein>
    <submittedName>
        <fullName evidence="1">Uncharacterized protein</fullName>
    </submittedName>
</protein>
<dbReference type="EMBL" id="CP000100">
    <property type="protein sequence ID" value="ABB56633.1"/>
    <property type="molecule type" value="Genomic_DNA"/>
</dbReference>
<proteinExistence type="predicted"/>
<sequence>MVSRCAIAAKIATEVLAASPDWNTIKNNDQTMVRIEHATAFKQVMIDLLANHLELFKQFGDHSAIQKSLAATLLGMTRQQSVLRRR</sequence>
<dbReference type="HOGENOM" id="CLU_2496752_0_0_3"/>
<dbReference type="KEGG" id="syf:Synpcc7942_0601"/>
<reference evidence="2" key="1">
    <citation type="submission" date="2005-08" db="EMBL/GenBank/DDBJ databases">
        <title>Complete sequence of chromosome 1 of Synechococcus elongatus PCC 7942.</title>
        <authorList>
            <consortium name="US DOE Joint Genome Institute"/>
            <person name="Copeland A."/>
            <person name="Lucas S."/>
            <person name="Lapidus A."/>
            <person name="Barry K."/>
            <person name="Detter J.C."/>
            <person name="Glavina T."/>
            <person name="Hammon N."/>
            <person name="Israni S."/>
            <person name="Pitluck S."/>
            <person name="Schmutz J."/>
            <person name="Larimer F."/>
            <person name="Land M."/>
            <person name="Kyrpides N."/>
            <person name="Lykidis A."/>
            <person name="Richardson P."/>
        </authorList>
    </citation>
    <scope>NUCLEOTIDE SEQUENCE [LARGE SCALE GENOMIC DNA]</scope>
    <source>
        <strain evidence="2">ATCC 33912 / PCC 7942 / FACHB-805</strain>
    </source>
</reference>
<evidence type="ECO:0000313" key="1">
    <source>
        <dbReference type="EMBL" id="ABB56633.1"/>
    </source>
</evidence>
<accession>Q31QN6</accession>
<dbReference type="STRING" id="1140.Synpcc7942_0601"/>
<dbReference type="Proteomes" id="UP000889800">
    <property type="component" value="Chromosome"/>
</dbReference>